<evidence type="ECO:0000313" key="7">
    <source>
        <dbReference type="Proteomes" id="UP001518990"/>
    </source>
</evidence>
<dbReference type="PROSITE" id="PS51078">
    <property type="entry name" value="ICLR_ED"/>
    <property type="match status" value="1"/>
</dbReference>
<dbReference type="InterPro" id="IPR036388">
    <property type="entry name" value="WH-like_DNA-bd_sf"/>
</dbReference>
<dbReference type="InterPro" id="IPR029016">
    <property type="entry name" value="GAF-like_dom_sf"/>
</dbReference>
<dbReference type="PANTHER" id="PTHR30136">
    <property type="entry name" value="HELIX-TURN-HELIX TRANSCRIPTIONAL REGULATOR, ICLR FAMILY"/>
    <property type="match status" value="1"/>
</dbReference>
<dbReference type="Gene3D" id="3.30.450.40">
    <property type="match status" value="2"/>
</dbReference>
<dbReference type="InterPro" id="IPR050707">
    <property type="entry name" value="HTH_MetabolicPath_Reg"/>
</dbReference>
<dbReference type="SUPFAM" id="SSF46785">
    <property type="entry name" value="Winged helix' DNA-binding domain"/>
    <property type="match status" value="1"/>
</dbReference>
<dbReference type="PROSITE" id="PS51077">
    <property type="entry name" value="HTH_ICLR"/>
    <property type="match status" value="1"/>
</dbReference>
<reference evidence="6 7" key="1">
    <citation type="submission" date="2020-09" db="EMBL/GenBank/DDBJ databases">
        <title>Roseomonas.</title>
        <authorList>
            <person name="Zhu W."/>
        </authorList>
    </citation>
    <scope>NUCLEOTIDE SEQUENCE [LARGE SCALE GENOMIC DNA]</scope>
    <source>
        <strain evidence="6 7">1311</strain>
    </source>
</reference>
<dbReference type="Pfam" id="PF09339">
    <property type="entry name" value="HTH_IclR"/>
    <property type="match status" value="1"/>
</dbReference>
<comment type="caution">
    <text evidence="6">The sequence shown here is derived from an EMBL/GenBank/DDBJ whole genome shotgun (WGS) entry which is preliminary data.</text>
</comment>
<dbReference type="RefSeq" id="WP_207446800.1">
    <property type="nucleotide sequence ID" value="NZ_CP061091.1"/>
</dbReference>
<evidence type="ECO:0000256" key="2">
    <source>
        <dbReference type="ARBA" id="ARBA00023125"/>
    </source>
</evidence>
<dbReference type="InterPro" id="IPR014757">
    <property type="entry name" value="Tscrpt_reg_IclR_C"/>
</dbReference>
<feature type="domain" description="HTH iclR-type" evidence="4">
    <location>
        <begin position="19"/>
        <end position="80"/>
    </location>
</feature>
<keyword evidence="3" id="KW-0804">Transcription</keyword>
<evidence type="ECO:0000256" key="1">
    <source>
        <dbReference type="ARBA" id="ARBA00023015"/>
    </source>
</evidence>
<dbReference type="Gene3D" id="1.10.10.10">
    <property type="entry name" value="Winged helix-like DNA-binding domain superfamily/Winged helix DNA-binding domain"/>
    <property type="match status" value="1"/>
</dbReference>
<protein>
    <submittedName>
        <fullName evidence="6">Helix-turn-helix domain-containing protein</fullName>
    </submittedName>
</protein>
<dbReference type="Pfam" id="PF01614">
    <property type="entry name" value="IclR_C"/>
    <property type="match status" value="2"/>
</dbReference>
<gene>
    <name evidence="6" type="ORF">IAI60_09845</name>
</gene>
<evidence type="ECO:0000259" key="5">
    <source>
        <dbReference type="PROSITE" id="PS51078"/>
    </source>
</evidence>
<keyword evidence="7" id="KW-1185">Reference proteome</keyword>
<keyword evidence="1" id="KW-0805">Transcription regulation</keyword>
<sequence length="256" mass="27147">MEFYSAGQNGMDAEESGGVAAVDRALSLLGAFRSGDHALELAELSARTGLYKSTILRLAQSLLRHRLLTRREDGRYAIGPAALRLGALYQASHDTAEVLLPLMRALSAATGESAVFYVRAGEARLCMHRVEAPRALRYTVREGETLPLNAGAPGHVLLAFGGAPGEAYDRIRARFWHAAFGERDPEIASIAAPVFTTGGRLAGALAVAGPLTRLDGGAMARIRRPLLEAAAEATLGFGGESGPLLRAAEYPEEIPE</sequence>
<dbReference type="SMART" id="SM00346">
    <property type="entry name" value="HTH_ICLR"/>
    <property type="match status" value="1"/>
</dbReference>
<proteinExistence type="predicted"/>
<keyword evidence="2" id="KW-0238">DNA-binding</keyword>
<dbReference type="EMBL" id="JACTNF010000009">
    <property type="protein sequence ID" value="MBO1074909.1"/>
    <property type="molecule type" value="Genomic_DNA"/>
</dbReference>
<organism evidence="6 7">
    <name type="scientific">Roseomonas marmotae</name>
    <dbReference type="NCBI Taxonomy" id="2768161"/>
    <lineage>
        <taxon>Bacteria</taxon>
        <taxon>Pseudomonadati</taxon>
        <taxon>Pseudomonadota</taxon>
        <taxon>Alphaproteobacteria</taxon>
        <taxon>Acetobacterales</taxon>
        <taxon>Roseomonadaceae</taxon>
        <taxon>Roseomonas</taxon>
    </lineage>
</organism>
<dbReference type="Proteomes" id="UP001518990">
    <property type="component" value="Unassembled WGS sequence"/>
</dbReference>
<evidence type="ECO:0000313" key="6">
    <source>
        <dbReference type="EMBL" id="MBO1074909.1"/>
    </source>
</evidence>
<evidence type="ECO:0000259" key="4">
    <source>
        <dbReference type="PROSITE" id="PS51077"/>
    </source>
</evidence>
<evidence type="ECO:0000256" key="3">
    <source>
        <dbReference type="ARBA" id="ARBA00023163"/>
    </source>
</evidence>
<dbReference type="InterPro" id="IPR005471">
    <property type="entry name" value="Tscrpt_reg_IclR_N"/>
</dbReference>
<feature type="domain" description="IclR-ED" evidence="5">
    <location>
        <begin position="81"/>
        <end position="239"/>
    </location>
</feature>
<name>A0ABS3KBQ8_9PROT</name>
<dbReference type="InterPro" id="IPR036390">
    <property type="entry name" value="WH_DNA-bd_sf"/>
</dbReference>
<dbReference type="SUPFAM" id="SSF55781">
    <property type="entry name" value="GAF domain-like"/>
    <property type="match status" value="1"/>
</dbReference>
<accession>A0ABS3KBQ8</accession>
<dbReference type="PANTHER" id="PTHR30136:SF39">
    <property type="entry name" value="TRANSCRIPTIONAL REGULATORY PROTEIN"/>
    <property type="match status" value="1"/>
</dbReference>